<dbReference type="AlphaFoldDB" id="A0A412VJA5"/>
<protein>
    <submittedName>
        <fullName evidence="2">Uncharacterized protein</fullName>
    </submittedName>
</protein>
<gene>
    <name evidence="2" type="ORF">DWW27_14865</name>
</gene>
<evidence type="ECO:0000313" key="3">
    <source>
        <dbReference type="Proteomes" id="UP000285379"/>
    </source>
</evidence>
<keyword evidence="1" id="KW-0472">Membrane</keyword>
<feature type="transmembrane region" description="Helical" evidence="1">
    <location>
        <begin position="61"/>
        <end position="88"/>
    </location>
</feature>
<sequence length="127" mass="15083">MTHVFYILIAFFIFVELIVLFSQKNIHSAVKRLKKLNKEKKGKLSFDEIGASMTLYQSIGIIYLIYCLVGLMSSQWVLFALIILLAFIPKRWLWWRYVDSIVTLLILAFILLNKYHFHIDMFHLIIK</sequence>
<feature type="transmembrane region" description="Helical" evidence="1">
    <location>
        <begin position="94"/>
        <end position="112"/>
    </location>
</feature>
<keyword evidence="1" id="KW-1133">Transmembrane helix</keyword>
<proteinExistence type="predicted"/>
<evidence type="ECO:0000313" key="2">
    <source>
        <dbReference type="EMBL" id="RGV06631.1"/>
    </source>
</evidence>
<organism evidence="2 3">
    <name type="scientific">Phocaeicola vulgatus</name>
    <name type="common">Bacteroides vulgatus</name>
    <dbReference type="NCBI Taxonomy" id="821"/>
    <lineage>
        <taxon>Bacteria</taxon>
        <taxon>Pseudomonadati</taxon>
        <taxon>Bacteroidota</taxon>
        <taxon>Bacteroidia</taxon>
        <taxon>Bacteroidales</taxon>
        <taxon>Bacteroidaceae</taxon>
        <taxon>Phocaeicola</taxon>
    </lineage>
</organism>
<dbReference type="Proteomes" id="UP000285379">
    <property type="component" value="Unassembled WGS sequence"/>
</dbReference>
<accession>A0A412VJA5</accession>
<feature type="transmembrane region" description="Helical" evidence="1">
    <location>
        <begin position="6"/>
        <end position="26"/>
    </location>
</feature>
<keyword evidence="1" id="KW-0812">Transmembrane</keyword>
<reference evidence="2 3" key="1">
    <citation type="submission" date="2018-08" db="EMBL/GenBank/DDBJ databases">
        <title>A genome reference for cultivated species of the human gut microbiota.</title>
        <authorList>
            <person name="Zou Y."/>
            <person name="Xue W."/>
            <person name="Luo G."/>
        </authorList>
    </citation>
    <scope>NUCLEOTIDE SEQUENCE [LARGE SCALE GENOMIC DNA]</scope>
    <source>
        <strain evidence="2 3">AF14-8</strain>
    </source>
</reference>
<name>A0A412VJA5_PHOVU</name>
<dbReference type="EMBL" id="QRYT01000037">
    <property type="protein sequence ID" value="RGV06631.1"/>
    <property type="molecule type" value="Genomic_DNA"/>
</dbReference>
<comment type="caution">
    <text evidence="2">The sequence shown here is derived from an EMBL/GenBank/DDBJ whole genome shotgun (WGS) entry which is preliminary data.</text>
</comment>
<evidence type="ECO:0000256" key="1">
    <source>
        <dbReference type="SAM" id="Phobius"/>
    </source>
</evidence>